<proteinExistence type="predicted"/>
<evidence type="ECO:0000313" key="3">
    <source>
        <dbReference type="EMBL" id="MCI4682813.1"/>
    </source>
</evidence>
<dbReference type="EMBL" id="JAIVFP010000001">
    <property type="protein sequence ID" value="MCI4682813.1"/>
    <property type="molecule type" value="Genomic_DNA"/>
</dbReference>
<comment type="caution">
    <text evidence="3">The sequence shown here is derived from an EMBL/GenBank/DDBJ whole genome shotgun (WGS) entry which is preliminary data.</text>
</comment>
<evidence type="ECO:0000256" key="2">
    <source>
        <dbReference type="SAM" id="SignalP"/>
    </source>
</evidence>
<protein>
    <recommendedName>
        <fullName evidence="5">PepSY domain-containing protein</fullName>
    </recommendedName>
</protein>
<gene>
    <name evidence="3" type="ORF">K2U94_08550</name>
</gene>
<name>A0ABS9Z560_9HYPH</name>
<feature type="signal peptide" evidence="2">
    <location>
        <begin position="1"/>
        <end position="19"/>
    </location>
</feature>
<accession>A0ABS9Z560</accession>
<keyword evidence="4" id="KW-1185">Reference proteome</keyword>
<evidence type="ECO:0008006" key="5">
    <source>
        <dbReference type="Google" id="ProtNLM"/>
    </source>
</evidence>
<dbReference type="RefSeq" id="WP_243066803.1">
    <property type="nucleotide sequence ID" value="NZ_JAIVFK010000053.1"/>
</dbReference>
<reference evidence="3" key="1">
    <citation type="journal article" date="2022" name="ISME J.">
        <title>Identification of active gaseous-alkane degraders at natural gas seeps.</title>
        <authorList>
            <person name="Farhan Ul Haque M."/>
            <person name="Hernandez M."/>
            <person name="Crombie A.T."/>
            <person name="Murrell J.C."/>
        </authorList>
    </citation>
    <scope>NUCLEOTIDE SEQUENCE</scope>
    <source>
        <strain evidence="3">PC2</strain>
    </source>
</reference>
<evidence type="ECO:0000313" key="4">
    <source>
        <dbReference type="Proteomes" id="UP001139104"/>
    </source>
</evidence>
<dbReference type="Proteomes" id="UP001139104">
    <property type="component" value="Unassembled WGS sequence"/>
</dbReference>
<keyword evidence="2" id="KW-0732">Signal</keyword>
<organism evidence="3 4">
    <name type="scientific">Candidatus Rhodoblastus alkanivorans</name>
    <dbReference type="NCBI Taxonomy" id="2954117"/>
    <lineage>
        <taxon>Bacteria</taxon>
        <taxon>Pseudomonadati</taxon>
        <taxon>Pseudomonadota</taxon>
        <taxon>Alphaproteobacteria</taxon>
        <taxon>Hyphomicrobiales</taxon>
        <taxon>Rhodoblastaceae</taxon>
        <taxon>Rhodoblastus</taxon>
    </lineage>
</organism>
<feature type="chain" id="PRO_5046036012" description="PepSY domain-containing protein" evidence="2">
    <location>
        <begin position="20"/>
        <end position="166"/>
    </location>
</feature>
<evidence type="ECO:0000256" key="1">
    <source>
        <dbReference type="SAM" id="MobiDB-lite"/>
    </source>
</evidence>
<sequence>MAKIRALALLLCLVGLAVAGAGGTRADGFRFRGWRLGSPLFGVPHFGEPNFAGPRYDGALPYDVETLPPPPHDERGRPPPGPPPGPRKCYSPAETRERVASKKLREPFEMMRKASAMTRAEALAGKLCRWNDEDIYVISLLRHDGALIRVFMNAVTGQVVGARKPH</sequence>
<feature type="region of interest" description="Disordered" evidence="1">
    <location>
        <begin position="62"/>
        <end position="96"/>
    </location>
</feature>